<comment type="caution">
    <text evidence="2">The sequence shown here is derived from an EMBL/GenBank/DDBJ whole genome shotgun (WGS) entry which is preliminary data.</text>
</comment>
<dbReference type="PROSITE" id="PS00108">
    <property type="entry name" value="PROTEIN_KINASE_ST"/>
    <property type="match status" value="1"/>
</dbReference>
<evidence type="ECO:0000259" key="1">
    <source>
        <dbReference type="PROSITE" id="PS50011"/>
    </source>
</evidence>
<dbReference type="SMART" id="SM00220">
    <property type="entry name" value="S_TKc"/>
    <property type="match status" value="1"/>
</dbReference>
<dbReference type="RefSeq" id="WP_275617406.1">
    <property type="nucleotide sequence ID" value="NZ_JARFVB010000035.1"/>
</dbReference>
<dbReference type="InterPro" id="IPR051681">
    <property type="entry name" value="Ser/Thr_Kinases-Pseudokinases"/>
</dbReference>
<evidence type="ECO:0000313" key="2">
    <source>
        <dbReference type="EMBL" id="MDF0718363.1"/>
    </source>
</evidence>
<dbReference type="EMBL" id="JARFVB010000035">
    <property type="protein sequence ID" value="MDF0718363.1"/>
    <property type="molecule type" value="Genomic_DNA"/>
</dbReference>
<dbReference type="InterPro" id="IPR008271">
    <property type="entry name" value="Ser/Thr_kinase_AS"/>
</dbReference>
<keyword evidence="2" id="KW-0808">Transferase</keyword>
<reference evidence="2 3" key="1">
    <citation type="submission" date="2023-03" db="EMBL/GenBank/DDBJ databases">
        <title>Muricauda XX sp. nov. and Muricauda XXX sp. nov., two novel species isolated from Okinawa Trough.</title>
        <authorList>
            <person name="Cao W."/>
            <person name="Deng X."/>
        </authorList>
    </citation>
    <scope>NUCLEOTIDE SEQUENCE [LARGE SCALE GENOMIC DNA]</scope>
    <source>
        <strain evidence="2 3">334s03</strain>
    </source>
</reference>
<dbReference type="InterPro" id="IPR000719">
    <property type="entry name" value="Prot_kinase_dom"/>
</dbReference>
<evidence type="ECO:0000313" key="3">
    <source>
        <dbReference type="Proteomes" id="UP001221366"/>
    </source>
</evidence>
<gene>
    <name evidence="2" type="ORF">PY092_19570</name>
</gene>
<dbReference type="SUPFAM" id="SSF56112">
    <property type="entry name" value="Protein kinase-like (PK-like)"/>
    <property type="match status" value="1"/>
</dbReference>
<feature type="domain" description="Protein kinase" evidence="1">
    <location>
        <begin position="9"/>
        <end position="262"/>
    </location>
</feature>
<dbReference type="PANTHER" id="PTHR44329">
    <property type="entry name" value="SERINE/THREONINE-PROTEIN KINASE TNNI3K-RELATED"/>
    <property type="match status" value="1"/>
</dbReference>
<dbReference type="Pfam" id="PF00069">
    <property type="entry name" value="Pkinase"/>
    <property type="match status" value="1"/>
</dbReference>
<organism evidence="2 3">
    <name type="scientific">Flagellimonas yonaguniensis</name>
    <dbReference type="NCBI Taxonomy" id="3031325"/>
    <lineage>
        <taxon>Bacteria</taxon>
        <taxon>Pseudomonadati</taxon>
        <taxon>Bacteroidota</taxon>
        <taxon>Flavobacteriia</taxon>
        <taxon>Flavobacteriales</taxon>
        <taxon>Flavobacteriaceae</taxon>
        <taxon>Flagellimonas</taxon>
    </lineage>
</organism>
<dbReference type="Proteomes" id="UP001221366">
    <property type="component" value="Unassembled WGS sequence"/>
</dbReference>
<sequence length="262" mass="30040">MILTTVEIEKIKDFEEQGFFSSTYLAIDKRLEREVAVKDINVNGKEKEEEVENFFHEALKLSQSEHPRILPIYFVGLCNTDGGEEVIPRVVTKYMRNGTLSGVLQEQYATGFTLPLDTIIRYAHDIIQSLIHLHSLDILHLDLKASNLFIGDDGKLVVGDFGQSRFLVDGLTADAENLYPALIPDEFSKKGVVDKTADIYQFGILLYSICCYDYYRNYLEVEYQIDVEVLKGLFANPEERDKEAIKAFGKNLKRYKCRYPDL</sequence>
<proteinExistence type="predicted"/>
<protein>
    <submittedName>
        <fullName evidence="2">Protein kinase</fullName>
    </submittedName>
</protein>
<accession>A0ABT5Y4U0</accession>
<dbReference type="Gene3D" id="1.10.510.10">
    <property type="entry name" value="Transferase(Phosphotransferase) domain 1"/>
    <property type="match status" value="1"/>
</dbReference>
<keyword evidence="2" id="KW-0418">Kinase</keyword>
<keyword evidence="3" id="KW-1185">Reference proteome</keyword>
<dbReference type="GO" id="GO:0016301">
    <property type="term" value="F:kinase activity"/>
    <property type="evidence" value="ECO:0007669"/>
    <property type="project" value="UniProtKB-KW"/>
</dbReference>
<name>A0ABT5Y4U0_9FLAO</name>
<dbReference type="InterPro" id="IPR011009">
    <property type="entry name" value="Kinase-like_dom_sf"/>
</dbReference>
<dbReference type="PROSITE" id="PS50011">
    <property type="entry name" value="PROTEIN_KINASE_DOM"/>
    <property type="match status" value="1"/>
</dbReference>